<feature type="region of interest" description="Disordered" evidence="2">
    <location>
        <begin position="1"/>
        <end position="41"/>
    </location>
</feature>
<dbReference type="EMBL" id="JAAPAO010000036">
    <property type="protein sequence ID" value="KAF4676297.1"/>
    <property type="molecule type" value="Genomic_DNA"/>
</dbReference>
<gene>
    <name evidence="3" type="ORF">FOL47_006453</name>
</gene>
<reference evidence="3 4" key="1">
    <citation type="submission" date="2020-04" db="EMBL/GenBank/DDBJ databases">
        <title>Perkinsus chesapeaki whole genome sequence.</title>
        <authorList>
            <person name="Bogema D.R."/>
        </authorList>
    </citation>
    <scope>NUCLEOTIDE SEQUENCE [LARGE SCALE GENOMIC DNA]</scope>
    <source>
        <strain evidence="3">ATCC PRA-425</strain>
    </source>
</reference>
<organism evidence="3 4">
    <name type="scientific">Perkinsus chesapeaki</name>
    <name type="common">Clam parasite</name>
    <name type="synonym">Perkinsus andrewsi</name>
    <dbReference type="NCBI Taxonomy" id="330153"/>
    <lineage>
        <taxon>Eukaryota</taxon>
        <taxon>Sar</taxon>
        <taxon>Alveolata</taxon>
        <taxon>Perkinsozoa</taxon>
        <taxon>Perkinsea</taxon>
        <taxon>Perkinsida</taxon>
        <taxon>Perkinsidae</taxon>
        <taxon>Perkinsus</taxon>
    </lineage>
</organism>
<evidence type="ECO:0000313" key="4">
    <source>
        <dbReference type="Proteomes" id="UP000591131"/>
    </source>
</evidence>
<feature type="compositionally biased region" description="Polar residues" evidence="2">
    <location>
        <begin position="1"/>
        <end position="14"/>
    </location>
</feature>
<feature type="region of interest" description="Disordered" evidence="2">
    <location>
        <begin position="93"/>
        <end position="124"/>
    </location>
</feature>
<feature type="compositionally biased region" description="Basic and acidic residues" evidence="2">
    <location>
        <begin position="18"/>
        <end position="34"/>
    </location>
</feature>
<keyword evidence="1" id="KW-0175">Coiled coil</keyword>
<comment type="caution">
    <text evidence="3">The sequence shown here is derived from an EMBL/GenBank/DDBJ whole genome shotgun (WGS) entry which is preliminary data.</text>
</comment>
<name>A0A7J6MY89_PERCH</name>
<keyword evidence="4" id="KW-1185">Reference proteome</keyword>
<dbReference type="AlphaFoldDB" id="A0A7J6MY89"/>
<evidence type="ECO:0000256" key="2">
    <source>
        <dbReference type="SAM" id="MobiDB-lite"/>
    </source>
</evidence>
<protein>
    <submittedName>
        <fullName evidence="3">Uncharacterized protein</fullName>
    </submittedName>
</protein>
<evidence type="ECO:0000313" key="3">
    <source>
        <dbReference type="EMBL" id="KAF4676297.1"/>
    </source>
</evidence>
<feature type="coiled-coil region" evidence="1">
    <location>
        <begin position="157"/>
        <end position="184"/>
    </location>
</feature>
<feature type="compositionally biased region" description="Basic and acidic residues" evidence="2">
    <location>
        <begin position="93"/>
        <end position="113"/>
    </location>
</feature>
<evidence type="ECO:0000256" key="1">
    <source>
        <dbReference type="SAM" id="Coils"/>
    </source>
</evidence>
<sequence>MASTPTPVNKWSWASSRHSSERPRERLSSARRESCPSGDPTLVRVWPQRGLSSVVVSANGSCLNGDSDDSLADDVLRLYIENRQLNVNGRFPEHRTREKSHSSEEGQTAKEAKMGSASFSERSSERVAAFPAGHKLDMTEPKSPASVPRVPSSTSLSTREENLCEILRSEIAFLERKLQRSNEYAKYGEVSPPEITIGDLSPISSVSRCGVNAALYANKSLEEVSLRCDALEEQMKQVKSKLSHGESRTSVSSRATRIEPWMEASASAKIRLLEEKLNSARQEAAKWKDAFQQLELEQRELIEASYADERRLRELTDKVKSYTNPSAIIAEHVVLCRSPTSCHHMMVLCQMPREPRYGRRSSDCIRVQTLVVDIHLLAFWTDRDSIV</sequence>
<dbReference type="Proteomes" id="UP000591131">
    <property type="component" value="Unassembled WGS sequence"/>
</dbReference>
<feature type="coiled-coil region" evidence="1">
    <location>
        <begin position="221"/>
        <end position="304"/>
    </location>
</feature>
<proteinExistence type="predicted"/>
<accession>A0A7J6MY89</accession>